<dbReference type="SUPFAM" id="SSF53743">
    <property type="entry name" value="FucI/AraA N-terminal and middle domains"/>
    <property type="match status" value="1"/>
</dbReference>
<evidence type="ECO:0000256" key="4">
    <source>
        <dbReference type="ARBA" id="ARBA00023235"/>
    </source>
</evidence>
<keyword evidence="2 6" id="KW-0054">Arabinose catabolism</keyword>
<feature type="binding site" evidence="6">
    <location>
        <position position="306"/>
    </location>
    <ligand>
        <name>Mn(2+)</name>
        <dbReference type="ChEBI" id="CHEBI:29035"/>
    </ligand>
</feature>
<dbReference type="HAMAP" id="MF_00519">
    <property type="entry name" value="Arabinose_Isome"/>
    <property type="match status" value="1"/>
</dbReference>
<dbReference type="SUPFAM" id="SSF50443">
    <property type="entry name" value="FucI/AraA C-terminal domain-like"/>
    <property type="match status" value="1"/>
</dbReference>
<dbReference type="InterPro" id="IPR003762">
    <property type="entry name" value="Lara_isomerase"/>
</dbReference>
<dbReference type="InterPro" id="IPR055390">
    <property type="entry name" value="AraA_central"/>
</dbReference>
<sequence length="474" mass="53691">MLESKQREFWFVVGSQHLYGEDTLNSVREHAEEMAQSINDHLDLPYPVIFKDVVKTADEIKDLMKEVNYQDQVAGVITWMHTFSPAKIWIPGTKLLQKPLLHLATQYHQAIPWDTIDMDFMNLNQSAHGDREYGFINARLRKNNKIIMGHYEDKEVLSEIQNWMLSAIGFVESQAIKVARFGDNMRNVAVTEGDKVEAAIQFGWTVDYFGIGDLVEEMDQVTEEEIQKVYEEIQKLYEMTPGDNDPDFYEKQVKEQIKIEIGLKSFLDKGGYTAFTTNFEDLHGMKQLPGMAVQRLNAQGYGFAGEGDWKTAALDRLVKAMTQNTSTGFMEDYTYNLEPGNEYILQSHMLEVDPTLAETKPRVVVQPLGIGDKEDPARLVFDGKAGEGVVVSMLDLGTHYRLVVNTVEAVTPEEEAPNLPVARVVWKPNPGFKSGIQQWLEAGGGHHTVLTLALEKEVILDWAKMVDLEVVLID</sequence>
<dbReference type="InterPro" id="IPR024664">
    <property type="entry name" value="Ara_Isoase_C"/>
</dbReference>
<dbReference type="Pfam" id="PF11762">
    <property type="entry name" value="Arabinose_Iso_C"/>
    <property type="match status" value="1"/>
</dbReference>
<evidence type="ECO:0000259" key="7">
    <source>
        <dbReference type="Pfam" id="PF02610"/>
    </source>
</evidence>
<accession>A0A1M4VKC2</accession>
<keyword evidence="3 6" id="KW-0464">Manganese</keyword>
<dbReference type="GO" id="GO:0019569">
    <property type="term" value="P:L-arabinose catabolic process to D-xylulose 5-phosphate"/>
    <property type="evidence" value="ECO:0007669"/>
    <property type="project" value="UniProtKB-UniRule"/>
</dbReference>
<reference evidence="10 11" key="1">
    <citation type="submission" date="2016-11" db="EMBL/GenBank/DDBJ databases">
        <authorList>
            <person name="Jaros S."/>
            <person name="Januszkiewicz K."/>
            <person name="Wedrychowicz H."/>
        </authorList>
    </citation>
    <scope>NUCLEOTIDE SEQUENCE [LARGE SCALE GENOMIC DNA]</scope>
    <source>
        <strain evidence="10 11">DSM 15692</strain>
    </source>
</reference>
<evidence type="ECO:0000256" key="6">
    <source>
        <dbReference type="HAMAP-Rule" id="MF_00519"/>
    </source>
</evidence>
<dbReference type="PIRSF" id="PIRSF001478">
    <property type="entry name" value="L-ara_isomerase"/>
    <property type="match status" value="1"/>
</dbReference>
<comment type="pathway">
    <text evidence="6">Carbohydrate degradation; L-arabinose degradation via L-ribulose; D-xylulose 5-phosphate from L-arabinose (bacterial route): step 1/3.</text>
</comment>
<comment type="catalytic activity">
    <reaction evidence="6">
        <text>beta-L-arabinopyranose = L-ribulose</text>
        <dbReference type="Rhea" id="RHEA:14821"/>
        <dbReference type="ChEBI" id="CHEBI:16880"/>
        <dbReference type="ChEBI" id="CHEBI:40886"/>
        <dbReference type="EC" id="5.3.1.4"/>
    </reaction>
</comment>
<dbReference type="RefSeq" id="WP_073297100.1">
    <property type="nucleotide sequence ID" value="NZ_FQUF01000012.1"/>
</dbReference>
<evidence type="ECO:0000256" key="3">
    <source>
        <dbReference type="ARBA" id="ARBA00023211"/>
    </source>
</evidence>
<dbReference type="GO" id="GO:0030145">
    <property type="term" value="F:manganese ion binding"/>
    <property type="evidence" value="ECO:0007669"/>
    <property type="project" value="UniProtKB-UniRule"/>
</dbReference>
<dbReference type="Pfam" id="PF24856">
    <property type="entry name" value="AraA_central"/>
    <property type="match status" value="1"/>
</dbReference>
<dbReference type="STRING" id="1121025.SAMN02745249_00945"/>
<protein>
    <recommendedName>
        <fullName evidence="6">L-arabinose isomerase</fullName>
        <ecNumber evidence="6">5.3.1.4</ecNumber>
    </recommendedName>
</protein>
<feature type="domain" description="L-arabinose isomerase C-terminal" evidence="8">
    <location>
        <begin position="327"/>
        <end position="469"/>
    </location>
</feature>
<feature type="domain" description="L-arabinose isomerase N-terminal" evidence="7">
    <location>
        <begin position="8"/>
        <end position="173"/>
    </location>
</feature>
<evidence type="ECO:0000256" key="2">
    <source>
        <dbReference type="ARBA" id="ARBA00022935"/>
    </source>
</evidence>
<evidence type="ECO:0000313" key="11">
    <source>
        <dbReference type="Proteomes" id="UP000184128"/>
    </source>
</evidence>
<dbReference type="NCBIfam" id="NF002795">
    <property type="entry name" value="PRK02929.1"/>
    <property type="match status" value="1"/>
</dbReference>
<dbReference type="OrthoDB" id="9765600at2"/>
<evidence type="ECO:0000259" key="9">
    <source>
        <dbReference type="Pfam" id="PF24856"/>
    </source>
</evidence>
<dbReference type="InterPro" id="IPR004216">
    <property type="entry name" value="Fuc/Ara_isomerase_C"/>
</dbReference>
<feature type="domain" description="L-arabinose isomerase central" evidence="9">
    <location>
        <begin position="177"/>
        <end position="324"/>
    </location>
</feature>
<dbReference type="GO" id="GO:0005829">
    <property type="term" value="C:cytosol"/>
    <property type="evidence" value="ECO:0007669"/>
    <property type="project" value="TreeGrafter"/>
</dbReference>
<evidence type="ECO:0000259" key="8">
    <source>
        <dbReference type="Pfam" id="PF11762"/>
    </source>
</evidence>
<dbReference type="PANTHER" id="PTHR38464">
    <property type="entry name" value="L-ARABINOSE ISOMERASE"/>
    <property type="match status" value="1"/>
</dbReference>
<dbReference type="EMBL" id="FQUF01000012">
    <property type="protein sequence ID" value="SHE69506.1"/>
    <property type="molecule type" value="Genomic_DNA"/>
</dbReference>
<dbReference type="InterPro" id="IPR038583">
    <property type="entry name" value="AraA_N_sf"/>
</dbReference>
<evidence type="ECO:0000313" key="10">
    <source>
        <dbReference type="EMBL" id="SHE69506.1"/>
    </source>
</evidence>
<dbReference type="Gene3D" id="3.40.50.10940">
    <property type="match status" value="1"/>
</dbReference>
<dbReference type="Pfam" id="PF02610">
    <property type="entry name" value="AraA_N"/>
    <property type="match status" value="1"/>
</dbReference>
<keyword evidence="1 6" id="KW-0479">Metal-binding</keyword>
<comment type="function">
    <text evidence="6">Catalyzes the conversion of L-arabinose to L-ribulose.</text>
</comment>
<organism evidence="10 11">
    <name type="scientific">Atopostipes suicloacalis DSM 15692</name>
    <dbReference type="NCBI Taxonomy" id="1121025"/>
    <lineage>
        <taxon>Bacteria</taxon>
        <taxon>Bacillati</taxon>
        <taxon>Bacillota</taxon>
        <taxon>Bacilli</taxon>
        <taxon>Lactobacillales</taxon>
        <taxon>Carnobacteriaceae</taxon>
        <taxon>Atopostipes</taxon>
    </lineage>
</organism>
<comment type="similarity">
    <text evidence="6">Belongs to the arabinose isomerase family.</text>
</comment>
<dbReference type="Proteomes" id="UP000184128">
    <property type="component" value="Unassembled WGS sequence"/>
</dbReference>
<name>A0A1M4VKC2_9LACT</name>
<gene>
    <name evidence="6" type="primary">araA</name>
    <name evidence="10" type="ORF">SAMN02745249_00945</name>
</gene>
<dbReference type="GO" id="GO:0008733">
    <property type="term" value="F:L-arabinose isomerase activity"/>
    <property type="evidence" value="ECO:0007669"/>
    <property type="project" value="UniProtKB-UniRule"/>
</dbReference>
<dbReference type="InterPro" id="IPR009015">
    <property type="entry name" value="Fucose_isomerase_N/cen_sf"/>
</dbReference>
<dbReference type="UniPathway" id="UPA00145">
    <property type="reaction ID" value="UER00565"/>
</dbReference>
<keyword evidence="4 6" id="KW-0413">Isomerase</keyword>
<evidence type="ECO:0000256" key="5">
    <source>
        <dbReference type="ARBA" id="ARBA00023277"/>
    </source>
</evidence>
<comment type="cofactor">
    <cofactor evidence="6">
        <name>Mn(2+)</name>
        <dbReference type="ChEBI" id="CHEBI:29035"/>
    </cofactor>
    <text evidence="6">Binds 1 Mn(2+) ion per subunit.</text>
</comment>
<dbReference type="InterPro" id="IPR055389">
    <property type="entry name" value="AraA_N"/>
</dbReference>
<feature type="binding site" evidence="6">
    <location>
        <position position="447"/>
    </location>
    <ligand>
        <name>Mn(2+)</name>
        <dbReference type="ChEBI" id="CHEBI:29035"/>
    </ligand>
</feature>
<dbReference type="EC" id="5.3.1.4" evidence="6"/>
<keyword evidence="5 6" id="KW-0119">Carbohydrate metabolism</keyword>
<proteinExistence type="inferred from homology"/>
<dbReference type="PANTHER" id="PTHR38464:SF1">
    <property type="entry name" value="L-ARABINOSE ISOMERASE"/>
    <property type="match status" value="1"/>
</dbReference>
<evidence type="ECO:0000256" key="1">
    <source>
        <dbReference type="ARBA" id="ARBA00022723"/>
    </source>
</evidence>
<keyword evidence="11" id="KW-1185">Reference proteome</keyword>
<dbReference type="AlphaFoldDB" id="A0A1M4VKC2"/>
<feature type="binding site" evidence="6">
    <location>
        <position position="331"/>
    </location>
    <ligand>
        <name>Mn(2+)</name>
        <dbReference type="ChEBI" id="CHEBI:29035"/>
    </ligand>
</feature>
<feature type="binding site" evidence="6">
    <location>
        <position position="348"/>
    </location>
    <ligand>
        <name>Mn(2+)</name>
        <dbReference type="ChEBI" id="CHEBI:29035"/>
    </ligand>
</feature>